<dbReference type="VEuPathDB" id="FungiDB:GGTG_13165"/>
<gene>
    <name evidence="3" type="primary">20353623</name>
    <name evidence="2" type="ORF">GGTG_13165</name>
</gene>
<feature type="chain" id="PRO_5015095391" evidence="1">
    <location>
        <begin position="25"/>
        <end position="252"/>
    </location>
</feature>
<evidence type="ECO:0000256" key="1">
    <source>
        <dbReference type="SAM" id="SignalP"/>
    </source>
</evidence>
<dbReference type="EMBL" id="GL385404">
    <property type="protein sequence ID" value="EJT69547.1"/>
    <property type="molecule type" value="Genomic_DNA"/>
</dbReference>
<reference evidence="4" key="1">
    <citation type="submission" date="2010-07" db="EMBL/GenBank/DDBJ databases">
        <title>The genome sequence of Gaeumannomyces graminis var. tritici strain R3-111a-1.</title>
        <authorList>
            <consortium name="The Broad Institute Genome Sequencing Platform"/>
            <person name="Ma L.-J."/>
            <person name="Dead R."/>
            <person name="Young S."/>
            <person name="Zeng Q."/>
            <person name="Koehrsen M."/>
            <person name="Alvarado L."/>
            <person name="Berlin A."/>
            <person name="Chapman S.B."/>
            <person name="Chen Z."/>
            <person name="Freedman E."/>
            <person name="Gellesch M."/>
            <person name="Goldberg J."/>
            <person name="Griggs A."/>
            <person name="Gujja S."/>
            <person name="Heilman E.R."/>
            <person name="Heiman D."/>
            <person name="Hepburn T."/>
            <person name="Howarth C."/>
            <person name="Jen D."/>
            <person name="Larson L."/>
            <person name="Mehta T."/>
            <person name="Neiman D."/>
            <person name="Pearson M."/>
            <person name="Roberts A."/>
            <person name="Saif S."/>
            <person name="Shea T."/>
            <person name="Shenoy N."/>
            <person name="Sisk P."/>
            <person name="Stolte C."/>
            <person name="Sykes S."/>
            <person name="Walk T."/>
            <person name="White J."/>
            <person name="Yandava C."/>
            <person name="Haas B."/>
            <person name="Nusbaum C."/>
            <person name="Birren B."/>
        </authorList>
    </citation>
    <scope>NUCLEOTIDE SEQUENCE [LARGE SCALE GENOMIC DNA]</scope>
    <source>
        <strain evidence="4">R3-111a-1</strain>
    </source>
</reference>
<dbReference type="HOGENOM" id="CLU_1102836_0_0_1"/>
<name>J3PI35_GAET3</name>
<reference evidence="2" key="2">
    <citation type="submission" date="2010-07" db="EMBL/GenBank/DDBJ databases">
        <authorList>
            <consortium name="The Broad Institute Genome Sequencing Platform"/>
            <consortium name="Broad Institute Genome Sequencing Center for Infectious Disease"/>
            <person name="Ma L.-J."/>
            <person name="Dead R."/>
            <person name="Young S."/>
            <person name="Zeng Q."/>
            <person name="Koehrsen M."/>
            <person name="Alvarado L."/>
            <person name="Berlin A."/>
            <person name="Chapman S.B."/>
            <person name="Chen Z."/>
            <person name="Freedman E."/>
            <person name="Gellesch M."/>
            <person name="Goldberg J."/>
            <person name="Griggs A."/>
            <person name="Gujja S."/>
            <person name="Heilman E.R."/>
            <person name="Heiman D."/>
            <person name="Hepburn T."/>
            <person name="Howarth C."/>
            <person name="Jen D."/>
            <person name="Larson L."/>
            <person name="Mehta T."/>
            <person name="Neiman D."/>
            <person name="Pearson M."/>
            <person name="Roberts A."/>
            <person name="Saif S."/>
            <person name="Shea T."/>
            <person name="Shenoy N."/>
            <person name="Sisk P."/>
            <person name="Stolte C."/>
            <person name="Sykes S."/>
            <person name="Walk T."/>
            <person name="White J."/>
            <person name="Yandava C."/>
            <person name="Haas B."/>
            <person name="Nusbaum C."/>
            <person name="Birren B."/>
        </authorList>
    </citation>
    <scope>NUCLEOTIDE SEQUENCE</scope>
    <source>
        <strain evidence="2">R3-111a-1</strain>
    </source>
</reference>
<dbReference type="GeneID" id="20353623"/>
<reference evidence="2" key="3">
    <citation type="submission" date="2010-09" db="EMBL/GenBank/DDBJ databases">
        <title>Annotation of Gaeumannomyces graminis var. tritici R3-111a-1.</title>
        <authorList>
            <consortium name="The Broad Institute Genome Sequencing Platform"/>
            <person name="Ma L.-J."/>
            <person name="Dead R."/>
            <person name="Young S.K."/>
            <person name="Zeng Q."/>
            <person name="Gargeya S."/>
            <person name="Fitzgerald M."/>
            <person name="Haas B."/>
            <person name="Abouelleil A."/>
            <person name="Alvarado L."/>
            <person name="Arachchi H.M."/>
            <person name="Berlin A."/>
            <person name="Brown A."/>
            <person name="Chapman S.B."/>
            <person name="Chen Z."/>
            <person name="Dunbar C."/>
            <person name="Freedman E."/>
            <person name="Gearin G."/>
            <person name="Gellesch M."/>
            <person name="Goldberg J."/>
            <person name="Griggs A."/>
            <person name="Gujja S."/>
            <person name="Heiman D."/>
            <person name="Howarth C."/>
            <person name="Larson L."/>
            <person name="Lui A."/>
            <person name="MacDonald P.J.P."/>
            <person name="Mehta T."/>
            <person name="Montmayeur A."/>
            <person name="Murphy C."/>
            <person name="Neiman D."/>
            <person name="Pearson M."/>
            <person name="Priest M."/>
            <person name="Roberts A."/>
            <person name="Saif S."/>
            <person name="Shea T."/>
            <person name="Shenoy N."/>
            <person name="Sisk P."/>
            <person name="Stolte C."/>
            <person name="Sykes S."/>
            <person name="Yandava C."/>
            <person name="Wortman J."/>
            <person name="Nusbaum C."/>
            <person name="Birren B."/>
        </authorList>
    </citation>
    <scope>NUCLEOTIDE SEQUENCE</scope>
    <source>
        <strain evidence="2">R3-111a-1</strain>
    </source>
</reference>
<evidence type="ECO:0000313" key="3">
    <source>
        <dbReference type="EnsemblFungi" id="EJT69547"/>
    </source>
</evidence>
<feature type="signal peptide" evidence="1">
    <location>
        <begin position="1"/>
        <end position="24"/>
    </location>
</feature>
<dbReference type="EnsemblFungi" id="EJT69547">
    <property type="protein sequence ID" value="EJT69547"/>
    <property type="gene ID" value="GGTG_13165"/>
</dbReference>
<keyword evidence="4" id="KW-1185">Reference proteome</keyword>
<dbReference type="Proteomes" id="UP000006039">
    <property type="component" value="Unassembled WGS sequence"/>
</dbReference>
<reference evidence="3" key="4">
    <citation type="journal article" date="2015" name="G3 (Bethesda)">
        <title>Genome sequences of three phytopathogenic species of the Magnaporthaceae family of fungi.</title>
        <authorList>
            <person name="Okagaki L.H."/>
            <person name="Nunes C.C."/>
            <person name="Sailsbery J."/>
            <person name="Clay B."/>
            <person name="Brown D."/>
            <person name="John T."/>
            <person name="Oh Y."/>
            <person name="Young N."/>
            <person name="Fitzgerald M."/>
            <person name="Haas B.J."/>
            <person name="Zeng Q."/>
            <person name="Young S."/>
            <person name="Adiconis X."/>
            <person name="Fan L."/>
            <person name="Levin J.Z."/>
            <person name="Mitchell T.K."/>
            <person name="Okubara P.A."/>
            <person name="Farman M.L."/>
            <person name="Kohn L.M."/>
            <person name="Birren B."/>
            <person name="Ma L.-J."/>
            <person name="Dean R.A."/>
        </authorList>
    </citation>
    <scope>NUCLEOTIDE SEQUENCE</scope>
    <source>
        <strain evidence="3">R3-111a-1</strain>
    </source>
</reference>
<reference evidence="3" key="5">
    <citation type="submission" date="2018-04" db="UniProtKB">
        <authorList>
            <consortium name="EnsemblFungi"/>
        </authorList>
    </citation>
    <scope>IDENTIFICATION</scope>
    <source>
        <strain evidence="3">R3-111a-1</strain>
    </source>
</reference>
<dbReference type="AlphaFoldDB" id="J3PI35"/>
<evidence type="ECO:0000313" key="4">
    <source>
        <dbReference type="Proteomes" id="UP000006039"/>
    </source>
</evidence>
<proteinExistence type="predicted"/>
<keyword evidence="1" id="KW-0732">Signal</keyword>
<dbReference type="OrthoDB" id="4621853at2759"/>
<organism evidence="2">
    <name type="scientific">Gaeumannomyces tritici (strain R3-111a-1)</name>
    <name type="common">Wheat and barley take-all root rot fungus</name>
    <name type="synonym">Gaeumannomyces graminis var. tritici</name>
    <dbReference type="NCBI Taxonomy" id="644352"/>
    <lineage>
        <taxon>Eukaryota</taxon>
        <taxon>Fungi</taxon>
        <taxon>Dikarya</taxon>
        <taxon>Ascomycota</taxon>
        <taxon>Pezizomycotina</taxon>
        <taxon>Sordariomycetes</taxon>
        <taxon>Sordariomycetidae</taxon>
        <taxon>Magnaporthales</taxon>
        <taxon>Magnaporthaceae</taxon>
        <taxon>Gaeumannomyces</taxon>
    </lineage>
</organism>
<protein>
    <submittedName>
        <fullName evidence="2 3">Uncharacterized protein</fullName>
    </submittedName>
</protein>
<sequence length="252" mass="26563">MRASPTSLAATTASALLRLAAAQAQPADGFHLASIAASFAAGCLGAETLRLGLTAAAVTVDYYGMGTAPPRSAACVALLDLGAVPDGWRFAVDEVRHDGHVRLAAGAADASTQFGLGITNSHVVNAQDGAAEFKWSVNSGYFGTFNKKLDWAANADVDADFSVAVPRAETERLWSPCFAGPDERRKTQLSMQTFFHFDNATAAAAQGYFGRAGDGPALRTTVPLVWEKCDPASSPFEGWGRHLRVDGPCRRE</sequence>
<dbReference type="RefSeq" id="XP_009229332.1">
    <property type="nucleotide sequence ID" value="XM_009231068.1"/>
</dbReference>
<evidence type="ECO:0000313" key="2">
    <source>
        <dbReference type="EMBL" id="EJT69547.1"/>
    </source>
</evidence>
<accession>J3PI35</accession>